<organism evidence="2 3">
    <name type="scientific">Leptospira hartskeerlii</name>
    <dbReference type="NCBI Taxonomy" id="2023177"/>
    <lineage>
        <taxon>Bacteria</taxon>
        <taxon>Pseudomonadati</taxon>
        <taxon>Spirochaetota</taxon>
        <taxon>Spirochaetia</taxon>
        <taxon>Leptospirales</taxon>
        <taxon>Leptospiraceae</taxon>
        <taxon>Leptospira</taxon>
    </lineage>
</organism>
<sequence>MPFPTLSINLSPRMIGLKSLKEKIFSWFRSSFFHLSIKWEAGKIRLQKRLDPYVTHESHSSFFRNLNGRESSTTEDWSENLPPFSFSETEREEIFPNAKRKFHRVRKHKVSLWSLLFFLPWKSKIQESEPSFRSFHPGENLFQEEIKKKVRKKENFHLRNKPYFWEVWFPQISTLTLSPFVIWETSVPADLFQDCLPESILPVGEPGKWKVRIQSMRVLSHQLGNLYEDTFPSPNRVYRTEVWVYGHKKEEEIDPERPLLFPLGVWISPDLLKEEDPRLRQGLPYRTGETYWKIQGETLKIGIRGLEWTWKPAKENSHFESILESPHVFLGKSYFTLESGSFVRDRQIAYLFKRAITSDPKVLQRSRPKQNLSSVSPNPNRI</sequence>
<gene>
    <name evidence="2" type="ORF">CH357_06550</name>
</gene>
<name>A0A2M9XEP3_9LEPT</name>
<protein>
    <submittedName>
        <fullName evidence="2">Uncharacterized protein</fullName>
    </submittedName>
</protein>
<feature type="region of interest" description="Disordered" evidence="1">
    <location>
        <begin position="362"/>
        <end position="382"/>
    </location>
</feature>
<dbReference type="AlphaFoldDB" id="A0A2M9XEP3"/>
<reference evidence="2 3" key="1">
    <citation type="submission" date="2017-07" db="EMBL/GenBank/DDBJ databases">
        <title>Leptospira spp. isolated from tropical soils.</title>
        <authorList>
            <person name="Thibeaux R."/>
            <person name="Iraola G."/>
            <person name="Ferres I."/>
            <person name="Bierque E."/>
            <person name="Girault D."/>
            <person name="Soupe-Gilbert M.-E."/>
            <person name="Picardeau M."/>
            <person name="Goarant C."/>
        </authorList>
    </citation>
    <scope>NUCLEOTIDE SEQUENCE [LARGE SCALE GENOMIC DNA]</scope>
    <source>
        <strain evidence="2 3">MCA1-C-A1</strain>
    </source>
</reference>
<evidence type="ECO:0000313" key="3">
    <source>
        <dbReference type="Proteomes" id="UP000232196"/>
    </source>
</evidence>
<feature type="compositionally biased region" description="Polar residues" evidence="1">
    <location>
        <begin position="369"/>
        <end position="382"/>
    </location>
</feature>
<dbReference type="Proteomes" id="UP000232196">
    <property type="component" value="Unassembled WGS sequence"/>
</dbReference>
<evidence type="ECO:0000313" key="2">
    <source>
        <dbReference type="EMBL" id="PJZ26156.1"/>
    </source>
</evidence>
<comment type="caution">
    <text evidence="2">The sequence shown here is derived from an EMBL/GenBank/DDBJ whole genome shotgun (WGS) entry which is preliminary data.</text>
</comment>
<keyword evidence="3" id="KW-1185">Reference proteome</keyword>
<dbReference type="EMBL" id="NPDN01000003">
    <property type="protein sequence ID" value="PJZ26156.1"/>
    <property type="molecule type" value="Genomic_DNA"/>
</dbReference>
<accession>A0A2M9XEP3</accession>
<evidence type="ECO:0000256" key="1">
    <source>
        <dbReference type="SAM" id="MobiDB-lite"/>
    </source>
</evidence>
<proteinExistence type="predicted"/>